<accession>A0AA43ZRK9</accession>
<keyword evidence="7 12" id="KW-0479">Metal-binding</keyword>
<dbReference type="InterPro" id="IPR012001">
    <property type="entry name" value="Thiamin_PyroP_enz_TPP-bd_dom"/>
</dbReference>
<evidence type="ECO:0000256" key="10">
    <source>
        <dbReference type="ARBA" id="ARBA00023304"/>
    </source>
</evidence>
<comment type="pathway">
    <text evidence="1 12">Amino-acid biosynthesis; L-isoleucine biosynthesis; L-isoleucine from 2-oxobutanoate: step 1/4.</text>
</comment>
<dbReference type="SUPFAM" id="SSF52518">
    <property type="entry name" value="Thiamin diphosphate-binding fold (THDP-binding)"/>
    <property type="match status" value="2"/>
</dbReference>
<comment type="cofactor">
    <cofactor evidence="12">
        <name>thiamine diphosphate</name>
        <dbReference type="ChEBI" id="CHEBI:58937"/>
    </cofactor>
    <text evidence="12">Binds 1 thiamine pyrophosphate per subunit.</text>
</comment>
<organism evidence="16 17">
    <name type="scientific">Atopococcus tabaci</name>
    <dbReference type="NCBI Taxonomy" id="269774"/>
    <lineage>
        <taxon>Bacteria</taxon>
        <taxon>Bacillati</taxon>
        <taxon>Bacillota</taxon>
        <taxon>Bacilli</taxon>
        <taxon>Lactobacillales</taxon>
        <taxon>Carnobacteriaceae</taxon>
        <taxon>Atopococcus</taxon>
    </lineage>
</organism>
<reference evidence="16" key="1">
    <citation type="submission" date="2023-07" db="EMBL/GenBank/DDBJ databases">
        <title>Between Cages and Wild: Unraveling the Impact of Captivity on Animal Microbiomes and Antimicrobial Resistance.</title>
        <authorList>
            <person name="Schmartz G.P."/>
            <person name="Rehner J."/>
            <person name="Schuff M.J."/>
            <person name="Becker S.L."/>
            <person name="Kravczyk M."/>
            <person name="Gurevich A."/>
            <person name="Francke R."/>
            <person name="Mueller R."/>
            <person name="Keller V."/>
            <person name="Keller A."/>
        </authorList>
    </citation>
    <scope>NUCLEOTIDE SEQUENCE</scope>
    <source>
        <strain evidence="16">S39M_St_73</strain>
    </source>
</reference>
<dbReference type="SUPFAM" id="SSF52467">
    <property type="entry name" value="DHS-like NAD/FAD-binding domain"/>
    <property type="match status" value="1"/>
</dbReference>
<evidence type="ECO:0000256" key="9">
    <source>
        <dbReference type="ARBA" id="ARBA00023052"/>
    </source>
</evidence>
<protein>
    <recommendedName>
        <fullName evidence="4 12">Acetolactate synthase</fullName>
        <ecNumber evidence="4 12">2.2.1.6</ecNumber>
    </recommendedName>
</protein>
<dbReference type="GO" id="GO:0009099">
    <property type="term" value="P:L-valine biosynthetic process"/>
    <property type="evidence" value="ECO:0007669"/>
    <property type="project" value="TreeGrafter"/>
</dbReference>
<keyword evidence="5 12" id="KW-0028">Amino-acid biosynthesis</keyword>
<keyword evidence="8 12" id="KW-0460">Magnesium</keyword>
<dbReference type="GO" id="GO:0000287">
    <property type="term" value="F:magnesium ion binding"/>
    <property type="evidence" value="ECO:0007669"/>
    <property type="project" value="UniProtKB-UniRule"/>
</dbReference>
<dbReference type="Pfam" id="PF02776">
    <property type="entry name" value="TPP_enzyme_N"/>
    <property type="match status" value="1"/>
</dbReference>
<keyword evidence="9 12" id="KW-0786">Thiamine pyrophosphate</keyword>
<dbReference type="CDD" id="cd02015">
    <property type="entry name" value="TPP_AHAS"/>
    <property type="match status" value="1"/>
</dbReference>
<comment type="catalytic activity">
    <reaction evidence="11 12">
        <text>2 pyruvate + H(+) = (2S)-2-acetolactate + CO2</text>
        <dbReference type="Rhea" id="RHEA:25249"/>
        <dbReference type="ChEBI" id="CHEBI:15361"/>
        <dbReference type="ChEBI" id="CHEBI:15378"/>
        <dbReference type="ChEBI" id="CHEBI:16526"/>
        <dbReference type="ChEBI" id="CHEBI:58476"/>
        <dbReference type="EC" id="2.2.1.6"/>
    </reaction>
</comment>
<evidence type="ECO:0000256" key="7">
    <source>
        <dbReference type="ARBA" id="ARBA00022723"/>
    </source>
</evidence>
<sequence>MEETQSSTMKKGTELLVQALEDEGVDVLFGYPGGAVIDIFDQFYKSKTNHILARHEQGAAHMADGYARATGRPGVCIVTSGPGATNTVTAITTALMDSIPMVIITGQVAETGIGKDAFQEVDVQGLMTPITKYVYQVRKAEDIQRVIKEALYISNTGRKGPVVVDIPKNVGNNFAELKNPDEIEIDLPGYAPEKLAEVDFDVAPVMEALKESEKPLFLFGHGVSLADAEEELTEFIDRYQIPAISTLLGQGAYPVRGKYNLGFAGMHGTYAANMAIVECDLMINIGSRFDDRVATNPDNFAPDAKIAHFDIDASELGKIIDTDFTYQADAKQALRALLDYDLEDYKANEDWIEHCFNNRKKHPIHYEQKDTILAHRAVEYVGEVTDGEALVVSDVGQHQMWVAQAYPYKYGDQHLTSGGLGTMGFAVPAAIGAKMGARHRDVVCFVGDGGFQMTNQELNILEENDVNVKFFLFNNSSLGMVRQWQTLFYDKRYSHTISDKLPDFVKLSEALGVTADRVSDPKELESAIDKAFEYDGSYLLEIVISGEDIVYPMVAAGDSNDQMRGVYTCTD</sequence>
<dbReference type="InterPro" id="IPR029061">
    <property type="entry name" value="THDP-binding"/>
</dbReference>
<dbReference type="Gene3D" id="3.40.50.970">
    <property type="match status" value="2"/>
</dbReference>
<dbReference type="InterPro" id="IPR045229">
    <property type="entry name" value="TPP_enz"/>
</dbReference>
<feature type="domain" description="Thiamine pyrophosphate enzyme N-terminal TPP-binding" evidence="15">
    <location>
        <begin position="11"/>
        <end position="124"/>
    </location>
</feature>
<dbReference type="EC" id="2.2.1.6" evidence="4 12"/>
<dbReference type="InterPro" id="IPR011766">
    <property type="entry name" value="TPP_enzyme_TPP-bd"/>
</dbReference>
<dbReference type="GO" id="GO:0050660">
    <property type="term" value="F:flavin adenine dinucleotide binding"/>
    <property type="evidence" value="ECO:0007669"/>
    <property type="project" value="InterPro"/>
</dbReference>
<comment type="cofactor">
    <cofactor evidence="12">
        <name>Mg(2+)</name>
        <dbReference type="ChEBI" id="CHEBI:18420"/>
    </cofactor>
    <text evidence="12">Binds 1 Mg(2+) ion per subunit.</text>
</comment>
<evidence type="ECO:0000256" key="6">
    <source>
        <dbReference type="ARBA" id="ARBA00022679"/>
    </source>
</evidence>
<feature type="domain" description="Thiamine pyrophosphate enzyme central" evidence="13">
    <location>
        <begin position="204"/>
        <end position="337"/>
    </location>
</feature>
<dbReference type="GO" id="GO:0003984">
    <property type="term" value="F:acetolactate synthase activity"/>
    <property type="evidence" value="ECO:0007669"/>
    <property type="project" value="UniProtKB-EC"/>
</dbReference>
<keyword evidence="6 12" id="KW-0808">Transferase</keyword>
<comment type="similarity">
    <text evidence="3 12">Belongs to the TPP enzyme family.</text>
</comment>
<gene>
    <name evidence="16" type="primary">ilvB</name>
    <name evidence="16" type="ORF">Q4F26_02635</name>
</gene>
<dbReference type="InterPro" id="IPR012846">
    <property type="entry name" value="Acetolactate_synth_lsu"/>
</dbReference>
<evidence type="ECO:0000256" key="3">
    <source>
        <dbReference type="ARBA" id="ARBA00007812"/>
    </source>
</evidence>
<dbReference type="InterPro" id="IPR029035">
    <property type="entry name" value="DHS-like_NAD/FAD-binding_dom"/>
</dbReference>
<dbReference type="CDD" id="cd07035">
    <property type="entry name" value="TPP_PYR_POX_like"/>
    <property type="match status" value="1"/>
</dbReference>
<comment type="pathway">
    <text evidence="2 12">Amino-acid biosynthesis; L-valine biosynthesis; L-valine from pyruvate: step 1/4.</text>
</comment>
<dbReference type="Proteomes" id="UP001171751">
    <property type="component" value="Unassembled WGS sequence"/>
</dbReference>
<evidence type="ECO:0000256" key="5">
    <source>
        <dbReference type="ARBA" id="ARBA00022605"/>
    </source>
</evidence>
<dbReference type="PANTHER" id="PTHR18968">
    <property type="entry name" value="THIAMINE PYROPHOSPHATE ENZYMES"/>
    <property type="match status" value="1"/>
</dbReference>
<dbReference type="GO" id="GO:0030976">
    <property type="term" value="F:thiamine pyrophosphate binding"/>
    <property type="evidence" value="ECO:0007669"/>
    <property type="project" value="UniProtKB-UniRule"/>
</dbReference>
<evidence type="ECO:0000256" key="4">
    <source>
        <dbReference type="ARBA" id="ARBA00013145"/>
    </source>
</evidence>
<evidence type="ECO:0000313" key="16">
    <source>
        <dbReference type="EMBL" id="MDO5457215.1"/>
    </source>
</evidence>
<proteinExistence type="inferred from homology"/>
<dbReference type="InterPro" id="IPR039368">
    <property type="entry name" value="AHAS_TPP"/>
</dbReference>
<name>A0AA43ZRK9_9LACT</name>
<evidence type="ECO:0000259" key="13">
    <source>
        <dbReference type="Pfam" id="PF00205"/>
    </source>
</evidence>
<evidence type="ECO:0000313" key="17">
    <source>
        <dbReference type="Proteomes" id="UP001171751"/>
    </source>
</evidence>
<evidence type="ECO:0000256" key="12">
    <source>
        <dbReference type="RuleBase" id="RU003591"/>
    </source>
</evidence>
<dbReference type="FunFam" id="3.40.50.970:FF:000007">
    <property type="entry name" value="Acetolactate synthase"/>
    <property type="match status" value="1"/>
</dbReference>
<dbReference type="Gene3D" id="3.40.50.1220">
    <property type="entry name" value="TPP-binding domain"/>
    <property type="match status" value="1"/>
</dbReference>
<dbReference type="GO" id="GO:0009097">
    <property type="term" value="P:isoleucine biosynthetic process"/>
    <property type="evidence" value="ECO:0007669"/>
    <property type="project" value="TreeGrafter"/>
</dbReference>
<dbReference type="Pfam" id="PF02775">
    <property type="entry name" value="TPP_enzyme_C"/>
    <property type="match status" value="1"/>
</dbReference>
<evidence type="ECO:0000256" key="8">
    <source>
        <dbReference type="ARBA" id="ARBA00022842"/>
    </source>
</evidence>
<keyword evidence="17" id="KW-1185">Reference proteome</keyword>
<dbReference type="Pfam" id="PF00205">
    <property type="entry name" value="TPP_enzyme_M"/>
    <property type="match status" value="1"/>
</dbReference>
<evidence type="ECO:0000256" key="11">
    <source>
        <dbReference type="ARBA" id="ARBA00048670"/>
    </source>
</evidence>
<dbReference type="NCBIfam" id="TIGR00118">
    <property type="entry name" value="acolac_lg"/>
    <property type="match status" value="1"/>
</dbReference>
<evidence type="ECO:0000259" key="14">
    <source>
        <dbReference type="Pfam" id="PF02775"/>
    </source>
</evidence>
<dbReference type="PANTHER" id="PTHR18968:SF13">
    <property type="entry name" value="ACETOLACTATE SYNTHASE CATALYTIC SUBUNIT, MITOCHONDRIAL"/>
    <property type="match status" value="1"/>
</dbReference>
<dbReference type="GO" id="GO:0005948">
    <property type="term" value="C:acetolactate synthase complex"/>
    <property type="evidence" value="ECO:0007669"/>
    <property type="project" value="TreeGrafter"/>
</dbReference>
<evidence type="ECO:0000259" key="15">
    <source>
        <dbReference type="Pfam" id="PF02776"/>
    </source>
</evidence>
<dbReference type="EMBL" id="JAUNQW010000007">
    <property type="protein sequence ID" value="MDO5457215.1"/>
    <property type="molecule type" value="Genomic_DNA"/>
</dbReference>
<evidence type="ECO:0000256" key="1">
    <source>
        <dbReference type="ARBA" id="ARBA00004974"/>
    </source>
</evidence>
<feature type="domain" description="Thiamine pyrophosphate enzyme TPP-binding" evidence="14">
    <location>
        <begin position="394"/>
        <end position="542"/>
    </location>
</feature>
<comment type="caution">
    <text evidence="16">The sequence shown here is derived from an EMBL/GenBank/DDBJ whole genome shotgun (WGS) entry which is preliminary data.</text>
</comment>
<dbReference type="InterPro" id="IPR012000">
    <property type="entry name" value="Thiamin_PyroP_enz_cen_dom"/>
</dbReference>
<dbReference type="AlphaFoldDB" id="A0AA43ZRK9"/>
<evidence type="ECO:0000256" key="2">
    <source>
        <dbReference type="ARBA" id="ARBA00005025"/>
    </source>
</evidence>
<keyword evidence="10 12" id="KW-0100">Branched-chain amino acid biosynthesis</keyword>